<dbReference type="AlphaFoldDB" id="A0AAF5DFX8"/>
<dbReference type="InterPro" id="IPR044742">
    <property type="entry name" value="DEAD/DEAH_RhlB"/>
</dbReference>
<keyword evidence="5" id="KW-0698">rRNA processing</keyword>
<keyword evidence="4" id="KW-0690">Ribosome biogenesis</keyword>
<evidence type="ECO:0000313" key="17">
    <source>
        <dbReference type="WBParaSite" id="TCONS_00010940.p1"/>
    </source>
</evidence>
<evidence type="ECO:0000256" key="10">
    <source>
        <dbReference type="ARBA" id="ARBA00023242"/>
    </source>
</evidence>
<keyword evidence="9" id="KW-0067">ATP-binding</keyword>
<evidence type="ECO:0000256" key="8">
    <source>
        <dbReference type="ARBA" id="ARBA00022806"/>
    </source>
</evidence>
<keyword evidence="10" id="KW-0539">Nucleus</keyword>
<evidence type="ECO:0000256" key="3">
    <source>
        <dbReference type="ARBA" id="ARBA00012552"/>
    </source>
</evidence>
<feature type="compositionally biased region" description="Basic and acidic residues" evidence="13">
    <location>
        <begin position="751"/>
        <end position="765"/>
    </location>
</feature>
<dbReference type="WBParaSite" id="TCONS_00010940.p1">
    <property type="protein sequence ID" value="TCONS_00010940.p1"/>
    <property type="gene ID" value="XLOC_004791"/>
</dbReference>
<dbReference type="Pfam" id="PF00270">
    <property type="entry name" value="DEAD"/>
    <property type="match status" value="1"/>
</dbReference>
<protein>
    <recommendedName>
        <fullName evidence="3">RNA helicase</fullName>
        <ecNumber evidence="3">3.6.4.13</ecNumber>
    </recommendedName>
</protein>
<evidence type="ECO:0000256" key="2">
    <source>
        <dbReference type="ARBA" id="ARBA00009334"/>
    </source>
</evidence>
<name>A0AAF5DFX8_STRER</name>
<dbReference type="InterPro" id="IPR001650">
    <property type="entry name" value="Helicase_C-like"/>
</dbReference>
<dbReference type="GO" id="GO:0016787">
    <property type="term" value="F:hydrolase activity"/>
    <property type="evidence" value="ECO:0007669"/>
    <property type="project" value="UniProtKB-KW"/>
</dbReference>
<evidence type="ECO:0000256" key="11">
    <source>
        <dbReference type="ARBA" id="ARBA00037449"/>
    </source>
</evidence>
<evidence type="ECO:0000256" key="7">
    <source>
        <dbReference type="ARBA" id="ARBA00022801"/>
    </source>
</evidence>
<feature type="coiled-coil region" evidence="12">
    <location>
        <begin position="148"/>
        <end position="178"/>
    </location>
</feature>
<feature type="domain" description="Helicase C-terminal" evidence="15">
    <location>
        <begin position="471"/>
        <end position="634"/>
    </location>
</feature>
<reference evidence="17" key="1">
    <citation type="submission" date="2024-02" db="UniProtKB">
        <authorList>
            <consortium name="WormBaseParasite"/>
        </authorList>
    </citation>
    <scope>IDENTIFICATION</scope>
</reference>
<dbReference type="InterPro" id="IPR000629">
    <property type="entry name" value="RNA-helicase_DEAD-box_CS"/>
</dbReference>
<dbReference type="PROSITE" id="PS51192">
    <property type="entry name" value="HELICASE_ATP_BIND_1"/>
    <property type="match status" value="1"/>
</dbReference>
<dbReference type="PROSITE" id="PS00039">
    <property type="entry name" value="DEAD_ATP_HELICASE"/>
    <property type="match status" value="1"/>
</dbReference>
<dbReference type="CDD" id="cd18787">
    <property type="entry name" value="SF2_C_DEAD"/>
    <property type="match status" value="1"/>
</dbReference>
<dbReference type="CDD" id="cd00268">
    <property type="entry name" value="DEADc"/>
    <property type="match status" value="1"/>
</dbReference>
<evidence type="ECO:0000256" key="4">
    <source>
        <dbReference type="ARBA" id="ARBA00022517"/>
    </source>
</evidence>
<comment type="function">
    <text evidence="11">ATP-dependent RNA helicase required for 60S ribosomal subunit synthesis. Involved in efficient pre-rRNA processing, predominantly at site A3, which is necessary for the normal formation of 25S and 5.8S rRNAs.</text>
</comment>
<dbReference type="Pfam" id="PF00271">
    <property type="entry name" value="Helicase_C"/>
    <property type="match status" value="1"/>
</dbReference>
<evidence type="ECO:0000256" key="6">
    <source>
        <dbReference type="ARBA" id="ARBA00022741"/>
    </source>
</evidence>
<dbReference type="SMART" id="SM00490">
    <property type="entry name" value="HELICc"/>
    <property type="match status" value="1"/>
</dbReference>
<dbReference type="SMART" id="SM00487">
    <property type="entry name" value="DEXDc"/>
    <property type="match status" value="1"/>
</dbReference>
<comment type="similarity">
    <text evidence="2">Belongs to the DEAD box helicase family. DDX5/DBP2 subfamily.</text>
</comment>
<keyword evidence="8" id="KW-0347">Helicase</keyword>
<evidence type="ECO:0000259" key="14">
    <source>
        <dbReference type="PROSITE" id="PS51192"/>
    </source>
</evidence>
<evidence type="ECO:0000256" key="9">
    <source>
        <dbReference type="ARBA" id="ARBA00022840"/>
    </source>
</evidence>
<dbReference type="GO" id="GO:0003676">
    <property type="term" value="F:nucleic acid binding"/>
    <property type="evidence" value="ECO:0007669"/>
    <property type="project" value="InterPro"/>
</dbReference>
<keyword evidence="12" id="KW-0175">Coiled coil</keyword>
<dbReference type="GO" id="GO:0043186">
    <property type="term" value="C:P granule"/>
    <property type="evidence" value="ECO:0007669"/>
    <property type="project" value="UniProtKB-ARBA"/>
</dbReference>
<dbReference type="PANTHER" id="PTHR47958">
    <property type="entry name" value="ATP-DEPENDENT RNA HELICASE DBP3"/>
    <property type="match status" value="1"/>
</dbReference>
<accession>A0AAF5DFX8</accession>
<dbReference type="EC" id="3.6.4.13" evidence="3"/>
<dbReference type="InterPro" id="IPR027417">
    <property type="entry name" value="P-loop_NTPase"/>
</dbReference>
<organism evidence="16 17">
    <name type="scientific">Strongyloides stercoralis</name>
    <name type="common">Threadworm</name>
    <dbReference type="NCBI Taxonomy" id="6248"/>
    <lineage>
        <taxon>Eukaryota</taxon>
        <taxon>Metazoa</taxon>
        <taxon>Ecdysozoa</taxon>
        <taxon>Nematoda</taxon>
        <taxon>Chromadorea</taxon>
        <taxon>Rhabditida</taxon>
        <taxon>Tylenchina</taxon>
        <taxon>Panagrolaimomorpha</taxon>
        <taxon>Strongyloidoidea</taxon>
        <taxon>Strongyloididae</taxon>
        <taxon>Strongyloides</taxon>
    </lineage>
</organism>
<proteinExistence type="inferred from homology"/>
<keyword evidence="6" id="KW-0547">Nucleotide-binding</keyword>
<dbReference type="PROSITE" id="PS51194">
    <property type="entry name" value="HELICASE_CTER"/>
    <property type="match status" value="1"/>
</dbReference>
<evidence type="ECO:0000256" key="1">
    <source>
        <dbReference type="ARBA" id="ARBA00004604"/>
    </source>
</evidence>
<evidence type="ECO:0000256" key="5">
    <source>
        <dbReference type="ARBA" id="ARBA00022552"/>
    </source>
</evidence>
<dbReference type="InterPro" id="IPR014001">
    <property type="entry name" value="Helicase_ATP-bd"/>
</dbReference>
<evidence type="ECO:0000256" key="13">
    <source>
        <dbReference type="SAM" id="MobiDB-lite"/>
    </source>
</evidence>
<evidence type="ECO:0000256" key="12">
    <source>
        <dbReference type="SAM" id="Coils"/>
    </source>
</evidence>
<feature type="domain" description="Helicase ATP-binding" evidence="14">
    <location>
        <begin position="286"/>
        <end position="456"/>
    </location>
</feature>
<feature type="coiled-coil region" evidence="12">
    <location>
        <begin position="49"/>
        <end position="76"/>
    </location>
</feature>
<dbReference type="Proteomes" id="UP000035681">
    <property type="component" value="Unplaced"/>
</dbReference>
<keyword evidence="7" id="KW-0378">Hydrolase</keyword>
<keyword evidence="16" id="KW-1185">Reference proteome</keyword>
<feature type="region of interest" description="Disordered" evidence="13">
    <location>
        <begin position="751"/>
        <end position="778"/>
    </location>
</feature>
<sequence>LIYILIYIMFKTNKDIVAYKTSELRLRNNEIRREIEKQQFEIKNLEIFYQREYKRLLELKLNNELIENEIKSYRALNNKVIDNNENISVAVQEVTRTINHSINEGLLQSSTSTFPFYEEIFKNTKQQLDSTFDKLKFLMDDSSENKYIKEEEELLSELQVEQDAYKEMVDKLENAKTKISSRNPTGISENIWNTLIDEIKQSIFVEWYEFTEANINDVTVINEKIFKNYSIMDFITKYIDVQDDNQRTLDVLTDECFENLSIPLEMIKKFNEMRIWKPSPIQAATMPMTLCGADLLVQAKSGTGKTLVFAAMSIIVTMEDESHPQTIIVSPTREICEQIFSTLQQINYKNLKIGLCCGGENTYKGQKNIIESGVQIVVGTLGRLVQFVNDGILDLSNVTTFVMDEADKMVEGNFQNDISIIFSHCNEHKQTCVFSATYPKEILDVLSCFMIDTTMIRLDSENVQLLGIKQYVQFDIKNIDKSEFSSAAVLAANILKRQQFNQAILFVNETKFLIEFAQQLCKYLQDYSVQLMSGTMLQKERSKVMSDLKNKKIKVLISTDLLSRGVDSQHIDLVINVNCPVDCCTYLHRIGRAGRFGNYGASFTLIDNVKNLIKFTDMVDSENLTVKYLSKDGLRNSHLTTDKSAFDEFKNFDGDFVKEVCSDLCDVFKCGRYVEKDNESIICYTKNEMIKINETKSINEWQVYAKDVFKNSSCIFYNIGRDKFIQEPKKETFKRNNVFEKFTKLRLRNDKSTEKEKSKKNEVIKNETPLSSPKKDVQEEINQYEDEIDSCLVREKDDETSKIETNLDYNINDQKLYIYSRDELMKISNSKTIDQWRTIFIGMNLKEEIYKHDPVVMDTELRKPFALQLRILREREKEKTKRLRKEIEKNEKKQKNIVYGKIEKDWPNSIKFPSLSSNPKNIYNEVYNLATGNGRYSLPTNNNIIVSSSSIRSNEDNLKSIGEENKTITQKWFISQANSMS</sequence>
<dbReference type="InterPro" id="IPR011545">
    <property type="entry name" value="DEAD/DEAH_box_helicase_dom"/>
</dbReference>
<dbReference type="GO" id="GO:0005524">
    <property type="term" value="F:ATP binding"/>
    <property type="evidence" value="ECO:0007669"/>
    <property type="project" value="UniProtKB-KW"/>
</dbReference>
<evidence type="ECO:0000313" key="16">
    <source>
        <dbReference type="Proteomes" id="UP000035681"/>
    </source>
</evidence>
<dbReference type="SUPFAM" id="SSF52540">
    <property type="entry name" value="P-loop containing nucleoside triphosphate hydrolases"/>
    <property type="match status" value="1"/>
</dbReference>
<comment type="subcellular location">
    <subcellularLocation>
        <location evidence="1">Nucleus</location>
        <location evidence="1">Nucleolus</location>
    </subcellularLocation>
</comment>
<evidence type="ECO:0000259" key="15">
    <source>
        <dbReference type="PROSITE" id="PS51194"/>
    </source>
</evidence>
<dbReference type="Gene3D" id="3.40.50.300">
    <property type="entry name" value="P-loop containing nucleotide triphosphate hydrolases"/>
    <property type="match status" value="2"/>
</dbReference>
<dbReference type="GO" id="GO:0003724">
    <property type="term" value="F:RNA helicase activity"/>
    <property type="evidence" value="ECO:0007669"/>
    <property type="project" value="UniProtKB-EC"/>
</dbReference>